<organism evidence="2 3">
    <name type="scientific">Rubroshorea leprosula</name>
    <dbReference type="NCBI Taxonomy" id="152421"/>
    <lineage>
        <taxon>Eukaryota</taxon>
        <taxon>Viridiplantae</taxon>
        <taxon>Streptophyta</taxon>
        <taxon>Embryophyta</taxon>
        <taxon>Tracheophyta</taxon>
        <taxon>Spermatophyta</taxon>
        <taxon>Magnoliopsida</taxon>
        <taxon>eudicotyledons</taxon>
        <taxon>Gunneridae</taxon>
        <taxon>Pentapetalae</taxon>
        <taxon>rosids</taxon>
        <taxon>malvids</taxon>
        <taxon>Malvales</taxon>
        <taxon>Dipterocarpaceae</taxon>
        <taxon>Rubroshorea</taxon>
    </lineage>
</organism>
<dbReference type="Proteomes" id="UP001054252">
    <property type="component" value="Unassembled WGS sequence"/>
</dbReference>
<keyword evidence="3" id="KW-1185">Reference proteome</keyword>
<sequence length="112" mass="12815">MLRCNLAVLEPNTYAEASKHDIWRHSMQKEIQMIDKNDNWELTSSPQEKNAIGFKWVFRTKMNLDGSIYKHKARLVVTGYAQHVGFDYGDAFAPVARHDTVNMLIALSANFG</sequence>
<reference evidence="2 3" key="1">
    <citation type="journal article" date="2021" name="Commun. Biol.">
        <title>The genome of Shorea leprosula (Dipterocarpaceae) highlights the ecological relevance of drought in aseasonal tropical rainforests.</title>
        <authorList>
            <person name="Ng K.K.S."/>
            <person name="Kobayashi M.J."/>
            <person name="Fawcett J.A."/>
            <person name="Hatakeyama M."/>
            <person name="Paape T."/>
            <person name="Ng C.H."/>
            <person name="Ang C.C."/>
            <person name="Tnah L.H."/>
            <person name="Lee C.T."/>
            <person name="Nishiyama T."/>
            <person name="Sese J."/>
            <person name="O'Brien M.J."/>
            <person name="Copetti D."/>
            <person name="Mohd Noor M.I."/>
            <person name="Ong R.C."/>
            <person name="Putra M."/>
            <person name="Sireger I.Z."/>
            <person name="Indrioko S."/>
            <person name="Kosugi Y."/>
            <person name="Izuno A."/>
            <person name="Isagi Y."/>
            <person name="Lee S.L."/>
            <person name="Shimizu K.K."/>
        </authorList>
    </citation>
    <scope>NUCLEOTIDE SEQUENCE [LARGE SCALE GENOMIC DNA]</scope>
    <source>
        <strain evidence="2">214</strain>
    </source>
</reference>
<evidence type="ECO:0000313" key="3">
    <source>
        <dbReference type="Proteomes" id="UP001054252"/>
    </source>
</evidence>
<comment type="caution">
    <text evidence="2">The sequence shown here is derived from an EMBL/GenBank/DDBJ whole genome shotgun (WGS) entry which is preliminary data.</text>
</comment>
<dbReference type="EMBL" id="BPVZ01000135">
    <property type="protein sequence ID" value="GKV39616.1"/>
    <property type="molecule type" value="Genomic_DNA"/>
</dbReference>
<name>A0AAV5LQD2_9ROSI</name>
<accession>A0AAV5LQD2</accession>
<gene>
    <name evidence="2" type="ORF">SLEP1_g47363</name>
</gene>
<proteinExistence type="predicted"/>
<evidence type="ECO:0000259" key="1">
    <source>
        <dbReference type="Pfam" id="PF07727"/>
    </source>
</evidence>
<dbReference type="AlphaFoldDB" id="A0AAV5LQD2"/>
<dbReference type="InterPro" id="IPR013103">
    <property type="entry name" value="RVT_2"/>
</dbReference>
<dbReference type="Pfam" id="PF07727">
    <property type="entry name" value="RVT_2"/>
    <property type="match status" value="1"/>
</dbReference>
<protein>
    <recommendedName>
        <fullName evidence="1">Reverse transcriptase Ty1/copia-type domain-containing protein</fullName>
    </recommendedName>
</protein>
<feature type="domain" description="Reverse transcriptase Ty1/copia-type" evidence="1">
    <location>
        <begin position="37"/>
        <end position="110"/>
    </location>
</feature>
<evidence type="ECO:0000313" key="2">
    <source>
        <dbReference type="EMBL" id="GKV39616.1"/>
    </source>
</evidence>